<organism evidence="1">
    <name type="scientific">uncultured Caudovirales phage</name>
    <dbReference type="NCBI Taxonomy" id="2100421"/>
    <lineage>
        <taxon>Viruses</taxon>
        <taxon>Duplodnaviria</taxon>
        <taxon>Heunggongvirae</taxon>
        <taxon>Uroviricota</taxon>
        <taxon>Caudoviricetes</taxon>
        <taxon>Peduoviridae</taxon>
        <taxon>Maltschvirus</taxon>
        <taxon>Maltschvirus maltsch</taxon>
    </lineage>
</organism>
<accession>A0A6J5QVV2</accession>
<proteinExistence type="predicted"/>
<evidence type="ECO:0008006" key="2">
    <source>
        <dbReference type="Google" id="ProtNLM"/>
    </source>
</evidence>
<dbReference type="EMBL" id="LR797073">
    <property type="protein sequence ID" value="CAB4185098.1"/>
    <property type="molecule type" value="Genomic_DNA"/>
</dbReference>
<reference evidence="1" key="1">
    <citation type="submission" date="2020-05" db="EMBL/GenBank/DDBJ databases">
        <authorList>
            <person name="Chiriac C."/>
            <person name="Salcher M."/>
            <person name="Ghai R."/>
            <person name="Kavagutti S V."/>
        </authorList>
    </citation>
    <scope>NUCLEOTIDE SEQUENCE</scope>
</reference>
<evidence type="ECO:0000313" key="1">
    <source>
        <dbReference type="EMBL" id="CAB4185098.1"/>
    </source>
</evidence>
<sequence>MAKRKPKIVFRKLGREKCWGQATQDPDDPLVEIDPRLGAKRQLEVLCHEVCHLIWPGMAEGQVDSAGKQLSDVLWRQNYRRVLLDKNDHPPRIS</sequence>
<name>A0A6J5QVV2_9CAUD</name>
<gene>
    <name evidence="1" type="ORF">UFOVP1118_42</name>
</gene>
<protein>
    <recommendedName>
        <fullName evidence="2">SprT-like</fullName>
    </recommendedName>
</protein>